<feature type="chain" id="PRO_5023013620" evidence="1">
    <location>
        <begin position="22"/>
        <end position="176"/>
    </location>
</feature>
<dbReference type="Proteomes" id="UP000325440">
    <property type="component" value="Unassembled WGS sequence"/>
</dbReference>
<organism evidence="2 3">
    <name type="scientific">Cinara cedri</name>
    <dbReference type="NCBI Taxonomy" id="506608"/>
    <lineage>
        <taxon>Eukaryota</taxon>
        <taxon>Metazoa</taxon>
        <taxon>Ecdysozoa</taxon>
        <taxon>Arthropoda</taxon>
        <taxon>Hexapoda</taxon>
        <taxon>Insecta</taxon>
        <taxon>Pterygota</taxon>
        <taxon>Neoptera</taxon>
        <taxon>Paraneoptera</taxon>
        <taxon>Hemiptera</taxon>
        <taxon>Sternorrhyncha</taxon>
        <taxon>Aphidomorpha</taxon>
        <taxon>Aphidoidea</taxon>
        <taxon>Aphididae</taxon>
        <taxon>Lachninae</taxon>
        <taxon>Cinara</taxon>
    </lineage>
</organism>
<proteinExistence type="predicted"/>
<evidence type="ECO:0000313" key="2">
    <source>
        <dbReference type="EMBL" id="VVC34146.1"/>
    </source>
</evidence>
<evidence type="ECO:0000256" key="1">
    <source>
        <dbReference type="SAM" id="SignalP"/>
    </source>
</evidence>
<feature type="signal peptide" evidence="1">
    <location>
        <begin position="1"/>
        <end position="21"/>
    </location>
</feature>
<dbReference type="OrthoDB" id="6622710at2759"/>
<dbReference type="AlphaFoldDB" id="A0A5E4MRN2"/>
<sequence length="176" mass="19369">MVSYKAVLAVALVMSVAQINGRPADTDWAKPFETTLKNITSSIDALVGADGHKYTDVAKNSFTEFVNGFNSELSTLSKTFESKAGVSDVVKEATKQWQTAVDTYTKNIPQDLSPTKLTENYENALKQITEKATELSKKAQGNSDIEKELREFTKGQIDALLKQVESIKSKLTEKKA</sequence>
<gene>
    <name evidence="2" type="ORF">CINCED_3A002948</name>
</gene>
<keyword evidence="1" id="KW-0732">Signal</keyword>
<accession>A0A5E4MRN2</accession>
<dbReference type="EMBL" id="CABPRJ010000984">
    <property type="protein sequence ID" value="VVC34146.1"/>
    <property type="molecule type" value="Genomic_DNA"/>
</dbReference>
<dbReference type="SUPFAM" id="SSF47162">
    <property type="entry name" value="Apolipoprotein"/>
    <property type="match status" value="1"/>
</dbReference>
<name>A0A5E4MRN2_9HEMI</name>
<keyword evidence="3" id="KW-1185">Reference proteome</keyword>
<evidence type="ECO:0000313" key="3">
    <source>
        <dbReference type="Proteomes" id="UP000325440"/>
    </source>
</evidence>
<protein>
    <submittedName>
        <fullName evidence="2">Uncharacterized protein</fullName>
    </submittedName>
</protein>
<reference evidence="2 3" key="1">
    <citation type="submission" date="2019-08" db="EMBL/GenBank/DDBJ databases">
        <authorList>
            <person name="Alioto T."/>
            <person name="Alioto T."/>
            <person name="Gomez Garrido J."/>
        </authorList>
    </citation>
    <scope>NUCLEOTIDE SEQUENCE [LARGE SCALE GENOMIC DNA]</scope>
</reference>